<gene>
    <name evidence="3" type="ORF">ACFQ1M_03090</name>
</gene>
<feature type="transmembrane region" description="Helical" evidence="1">
    <location>
        <begin position="63"/>
        <end position="81"/>
    </location>
</feature>
<reference evidence="4" key="1">
    <citation type="journal article" date="2019" name="Int. J. Syst. Evol. Microbiol.">
        <title>The Global Catalogue of Microorganisms (GCM) 10K type strain sequencing project: providing services to taxonomists for standard genome sequencing and annotation.</title>
        <authorList>
            <consortium name="The Broad Institute Genomics Platform"/>
            <consortium name="The Broad Institute Genome Sequencing Center for Infectious Disease"/>
            <person name="Wu L."/>
            <person name="Ma J."/>
        </authorList>
    </citation>
    <scope>NUCLEOTIDE SEQUENCE [LARGE SCALE GENOMIC DNA]</scope>
    <source>
        <strain evidence="4">CCUG 62952</strain>
    </source>
</reference>
<dbReference type="InterPro" id="IPR012867">
    <property type="entry name" value="DUF1648"/>
</dbReference>
<accession>A0ABW3CVI4</accession>
<dbReference type="Proteomes" id="UP001596978">
    <property type="component" value="Unassembled WGS sequence"/>
</dbReference>
<sequence>MKSDRPKIAVPYQTFDIVVEAFNAAILIFIWVMFLNEYKDLPETVATHFNAAGEADAYGHKSWLWIIPVIASLTAAGLFVLNRFPHWHNYRVNINEDNALLHYRVNTRIVRTTNFFVLTLMAFALYMVIAHTYKKAVETAWHVPSILILTLAFTSAVIIYRIKSIKK</sequence>
<evidence type="ECO:0000313" key="3">
    <source>
        <dbReference type="EMBL" id="MFD0861180.1"/>
    </source>
</evidence>
<dbReference type="EMBL" id="JBHTJH010000004">
    <property type="protein sequence ID" value="MFD0861180.1"/>
    <property type="molecule type" value="Genomic_DNA"/>
</dbReference>
<organism evidence="3 4">
    <name type="scientific">Sungkyunkwania multivorans</name>
    <dbReference type="NCBI Taxonomy" id="1173618"/>
    <lineage>
        <taxon>Bacteria</taxon>
        <taxon>Pseudomonadati</taxon>
        <taxon>Bacteroidota</taxon>
        <taxon>Flavobacteriia</taxon>
        <taxon>Flavobacteriales</taxon>
        <taxon>Flavobacteriaceae</taxon>
        <taxon>Sungkyunkwania</taxon>
    </lineage>
</organism>
<keyword evidence="1" id="KW-0472">Membrane</keyword>
<evidence type="ECO:0000313" key="4">
    <source>
        <dbReference type="Proteomes" id="UP001596978"/>
    </source>
</evidence>
<feature type="transmembrane region" description="Helical" evidence="1">
    <location>
        <begin position="139"/>
        <end position="160"/>
    </location>
</feature>
<dbReference type="RefSeq" id="WP_386403724.1">
    <property type="nucleotide sequence ID" value="NZ_JBHTJH010000004.1"/>
</dbReference>
<keyword evidence="4" id="KW-1185">Reference proteome</keyword>
<protein>
    <submittedName>
        <fullName evidence="3">DUF1648 domain-containing protein</fullName>
    </submittedName>
</protein>
<feature type="domain" description="DUF1648" evidence="2">
    <location>
        <begin position="26"/>
        <end position="70"/>
    </location>
</feature>
<feature type="transmembrane region" description="Helical" evidence="1">
    <location>
        <begin position="12"/>
        <end position="34"/>
    </location>
</feature>
<evidence type="ECO:0000259" key="2">
    <source>
        <dbReference type="Pfam" id="PF07853"/>
    </source>
</evidence>
<feature type="transmembrane region" description="Helical" evidence="1">
    <location>
        <begin position="114"/>
        <end position="133"/>
    </location>
</feature>
<dbReference type="Pfam" id="PF07853">
    <property type="entry name" value="DUF1648"/>
    <property type="match status" value="1"/>
</dbReference>
<keyword evidence="1" id="KW-1133">Transmembrane helix</keyword>
<evidence type="ECO:0000256" key="1">
    <source>
        <dbReference type="SAM" id="Phobius"/>
    </source>
</evidence>
<name>A0ABW3CVI4_9FLAO</name>
<comment type="caution">
    <text evidence="3">The sequence shown here is derived from an EMBL/GenBank/DDBJ whole genome shotgun (WGS) entry which is preliminary data.</text>
</comment>
<keyword evidence="1" id="KW-0812">Transmembrane</keyword>
<proteinExistence type="predicted"/>